<dbReference type="AlphaFoldDB" id="A0A2A6CHZ7"/>
<dbReference type="Proteomes" id="UP000005239">
    <property type="component" value="Unassembled WGS sequence"/>
</dbReference>
<feature type="transmembrane region" description="Helical" evidence="1">
    <location>
        <begin position="51"/>
        <end position="73"/>
    </location>
</feature>
<comment type="similarity">
    <text evidence="1">Belongs to the DP1 family.</text>
</comment>
<dbReference type="GO" id="GO:0005881">
    <property type="term" value="C:cytoplasmic microtubule"/>
    <property type="evidence" value="ECO:0000318"/>
    <property type="project" value="GO_Central"/>
</dbReference>
<reference evidence="3" key="2">
    <citation type="submission" date="2022-06" db="UniProtKB">
        <authorList>
            <consortium name="EnsemblMetazoa"/>
        </authorList>
    </citation>
    <scope>IDENTIFICATION</scope>
    <source>
        <strain evidence="3">PS312</strain>
    </source>
</reference>
<keyword evidence="4" id="KW-1185">Reference proteome</keyword>
<sequence length="278" mass="31505">MSVPSAPRARRMSELVSRVVVLLGGTLYPAYRSYKAVRTKDVREYVKWMMYWIVFALYQIFEAVADVFLAFWFPFYFQLKWVHPALAKRERDIDLLLDQAKSESYNQMLRLGSQGMMCAKDIIATAAIRGQQQIVNQLQKSYSANDISQTGLDRPLRAHTNELEQVYEDDRSDQEWTDAVGVDNPSVNCSPAPTRFALHSMLVFRALGFPQSFMLIALPRSSSRRSTGGTRSRSTSRTRSSTGSSSRPAGGNSMPAGPYNDDEEYPATIPRRSTRPRH</sequence>
<dbReference type="Pfam" id="PF03134">
    <property type="entry name" value="TB2_DP1_HVA22"/>
    <property type="match status" value="1"/>
</dbReference>
<protein>
    <recommendedName>
        <fullName evidence="1">Receptor expression-enhancing protein</fullName>
    </recommendedName>
</protein>
<dbReference type="PANTHER" id="PTHR12300">
    <property type="entry name" value="HVA22-LIKE PROTEINS"/>
    <property type="match status" value="1"/>
</dbReference>
<evidence type="ECO:0000256" key="1">
    <source>
        <dbReference type="RuleBase" id="RU362006"/>
    </source>
</evidence>
<evidence type="ECO:0000313" key="4">
    <source>
        <dbReference type="Proteomes" id="UP000005239"/>
    </source>
</evidence>
<dbReference type="GO" id="GO:0071782">
    <property type="term" value="C:endoplasmic reticulum tubular network"/>
    <property type="evidence" value="ECO:0000318"/>
    <property type="project" value="GO_Central"/>
</dbReference>
<feature type="compositionally biased region" description="Low complexity" evidence="2">
    <location>
        <begin position="220"/>
        <end position="247"/>
    </location>
</feature>
<organism evidence="3 4">
    <name type="scientific">Pristionchus pacificus</name>
    <name type="common">Parasitic nematode worm</name>
    <dbReference type="NCBI Taxonomy" id="54126"/>
    <lineage>
        <taxon>Eukaryota</taxon>
        <taxon>Metazoa</taxon>
        <taxon>Ecdysozoa</taxon>
        <taxon>Nematoda</taxon>
        <taxon>Chromadorea</taxon>
        <taxon>Rhabditida</taxon>
        <taxon>Rhabditina</taxon>
        <taxon>Diplogasteromorpha</taxon>
        <taxon>Diplogasteroidea</taxon>
        <taxon>Neodiplogasteridae</taxon>
        <taxon>Pristionchus</taxon>
    </lineage>
</organism>
<dbReference type="GO" id="GO:0005789">
    <property type="term" value="C:endoplasmic reticulum membrane"/>
    <property type="evidence" value="ECO:0000318"/>
    <property type="project" value="GO_Central"/>
</dbReference>
<dbReference type="GO" id="GO:0008017">
    <property type="term" value="F:microtubule binding"/>
    <property type="evidence" value="ECO:0000318"/>
    <property type="project" value="GO_Central"/>
</dbReference>
<comment type="subcellular location">
    <subcellularLocation>
        <location evidence="1">Membrane</location>
        <topology evidence="1">Multi-pass membrane protein</topology>
    </subcellularLocation>
</comment>
<keyword evidence="1" id="KW-0812">Transmembrane</keyword>
<accession>A0A8R1Z044</accession>
<name>A0A2A6CHZ7_PRIPA</name>
<proteinExistence type="inferred from homology"/>
<evidence type="ECO:0000313" key="3">
    <source>
        <dbReference type="EnsemblMetazoa" id="PPA44754.1"/>
    </source>
</evidence>
<dbReference type="PANTHER" id="PTHR12300:SF117">
    <property type="entry name" value="LP05237P-RELATED"/>
    <property type="match status" value="1"/>
</dbReference>
<dbReference type="EnsemblMetazoa" id="PPA44754.1">
    <property type="protein sequence ID" value="PPA44754.1"/>
    <property type="gene ID" value="WBGene00283123"/>
</dbReference>
<dbReference type="GO" id="GO:0071786">
    <property type="term" value="P:endoplasmic reticulum tubular network organization"/>
    <property type="evidence" value="ECO:0000318"/>
    <property type="project" value="GO_Central"/>
</dbReference>
<evidence type="ECO:0000256" key="2">
    <source>
        <dbReference type="SAM" id="MobiDB-lite"/>
    </source>
</evidence>
<feature type="transmembrane region" description="Helical" evidence="1">
    <location>
        <begin position="15"/>
        <end position="31"/>
    </location>
</feature>
<keyword evidence="1" id="KW-0472">Membrane</keyword>
<accession>A0A2A6CHZ7</accession>
<gene>
    <name evidence="3" type="primary">WBGene00283123</name>
</gene>
<feature type="region of interest" description="Disordered" evidence="2">
    <location>
        <begin position="220"/>
        <end position="278"/>
    </location>
</feature>
<keyword evidence="1" id="KW-1133">Transmembrane helix</keyword>
<dbReference type="InterPro" id="IPR004345">
    <property type="entry name" value="TB2_DP1_HVA22"/>
</dbReference>
<reference evidence="4" key="1">
    <citation type="journal article" date="2008" name="Nat. Genet.">
        <title>The Pristionchus pacificus genome provides a unique perspective on nematode lifestyle and parasitism.</title>
        <authorList>
            <person name="Dieterich C."/>
            <person name="Clifton S.W."/>
            <person name="Schuster L.N."/>
            <person name="Chinwalla A."/>
            <person name="Delehaunty K."/>
            <person name="Dinkelacker I."/>
            <person name="Fulton L."/>
            <person name="Fulton R."/>
            <person name="Godfrey J."/>
            <person name="Minx P."/>
            <person name="Mitreva M."/>
            <person name="Roeseler W."/>
            <person name="Tian H."/>
            <person name="Witte H."/>
            <person name="Yang S.P."/>
            <person name="Wilson R.K."/>
            <person name="Sommer R.J."/>
        </authorList>
    </citation>
    <scope>NUCLEOTIDE SEQUENCE [LARGE SCALE GENOMIC DNA]</scope>
    <source>
        <strain evidence="4">PS312</strain>
    </source>
</reference>